<dbReference type="AlphaFoldDB" id="A0A4Y9TL16"/>
<feature type="transmembrane region" description="Helical" evidence="1">
    <location>
        <begin position="98"/>
        <end position="116"/>
    </location>
</feature>
<evidence type="ECO:0000313" key="3">
    <source>
        <dbReference type="Proteomes" id="UP000297322"/>
    </source>
</evidence>
<keyword evidence="1" id="KW-0812">Transmembrane</keyword>
<dbReference type="InterPro" id="IPR036259">
    <property type="entry name" value="MFS_trans_sf"/>
</dbReference>
<evidence type="ECO:0000256" key="1">
    <source>
        <dbReference type="SAM" id="Phobius"/>
    </source>
</evidence>
<name>A0A4Y9TL16_PSEFL</name>
<dbReference type="Gene3D" id="1.20.1250.20">
    <property type="entry name" value="MFS general substrate transporter like domains"/>
    <property type="match status" value="1"/>
</dbReference>
<organism evidence="2 3">
    <name type="scientific">Pseudomonas fluorescens</name>
    <dbReference type="NCBI Taxonomy" id="294"/>
    <lineage>
        <taxon>Bacteria</taxon>
        <taxon>Pseudomonadati</taxon>
        <taxon>Pseudomonadota</taxon>
        <taxon>Gammaproteobacteria</taxon>
        <taxon>Pseudomonadales</taxon>
        <taxon>Pseudomonadaceae</taxon>
        <taxon>Pseudomonas</taxon>
    </lineage>
</organism>
<accession>A0A4Y9TL16</accession>
<dbReference type="Proteomes" id="UP000297322">
    <property type="component" value="Unassembled WGS sequence"/>
</dbReference>
<feature type="transmembrane region" description="Helical" evidence="1">
    <location>
        <begin position="22"/>
        <end position="45"/>
    </location>
</feature>
<evidence type="ECO:0008006" key="4">
    <source>
        <dbReference type="Google" id="ProtNLM"/>
    </source>
</evidence>
<sequence length="121" mass="13760">MTDIQNSAAMTKHSRTRRIGRALLMGFGASLTLIMLCAAFLVSFASAKQWEVWSSNHYWELLAWRLLLYIALMVAWTKLKARIPEPVRLKNRGRLTRIEILIVLLFALIELSKVLLPHGGA</sequence>
<keyword evidence="1" id="KW-1133">Transmembrane helix</keyword>
<gene>
    <name evidence="2" type="ORF">E4T65_12455</name>
</gene>
<feature type="transmembrane region" description="Helical" evidence="1">
    <location>
        <begin position="57"/>
        <end position="77"/>
    </location>
</feature>
<protein>
    <recommendedName>
        <fullName evidence="4">Transmembrane protein</fullName>
    </recommendedName>
</protein>
<reference evidence="2 3" key="1">
    <citation type="submission" date="2019-03" db="EMBL/GenBank/DDBJ databases">
        <title>Biocontrol and xenobiotic degradation properties of endophytic Pseudomonas fluorescens strain BRZ63.</title>
        <authorList>
            <person name="Chlebek D.A."/>
            <person name="Pinski A."/>
            <person name="Zur J.P."/>
            <person name="Michalska J."/>
            <person name="Hupert-Kocurek K.T."/>
        </authorList>
    </citation>
    <scope>NUCLEOTIDE SEQUENCE [LARGE SCALE GENOMIC DNA]</scope>
    <source>
        <strain evidence="2 3">BRZ63</strain>
    </source>
</reference>
<keyword evidence="1" id="KW-0472">Membrane</keyword>
<evidence type="ECO:0000313" key="2">
    <source>
        <dbReference type="EMBL" id="TFW43169.1"/>
    </source>
</evidence>
<dbReference type="RefSeq" id="WP_135196468.1">
    <property type="nucleotide sequence ID" value="NZ_SPVI01000006.1"/>
</dbReference>
<dbReference type="EMBL" id="SPVI01000006">
    <property type="protein sequence ID" value="TFW43169.1"/>
    <property type="molecule type" value="Genomic_DNA"/>
</dbReference>
<proteinExistence type="predicted"/>
<comment type="caution">
    <text evidence="2">The sequence shown here is derived from an EMBL/GenBank/DDBJ whole genome shotgun (WGS) entry which is preliminary data.</text>
</comment>